<dbReference type="Gene3D" id="3.40.50.300">
    <property type="entry name" value="P-loop containing nucleotide triphosphate hydrolases"/>
    <property type="match status" value="1"/>
</dbReference>
<feature type="region of interest" description="Disordered" evidence="4">
    <location>
        <begin position="163"/>
        <end position="184"/>
    </location>
</feature>
<dbReference type="SUPFAM" id="SSF52540">
    <property type="entry name" value="P-loop containing nucleoside triphosphate hydrolases"/>
    <property type="match status" value="2"/>
</dbReference>
<feature type="compositionally biased region" description="Low complexity" evidence="4">
    <location>
        <begin position="2637"/>
        <end position="2658"/>
    </location>
</feature>
<evidence type="ECO:0000313" key="7">
    <source>
        <dbReference type="Proteomes" id="UP000001529"/>
    </source>
</evidence>
<dbReference type="InterPro" id="IPR014001">
    <property type="entry name" value="Helicase_ATP-bd"/>
</dbReference>
<feature type="region of interest" description="Disordered" evidence="4">
    <location>
        <begin position="2950"/>
        <end position="3073"/>
    </location>
</feature>
<sequence>MLRGSERLRRRARASVDLSEHSVSSVSRVWRLPASLWLPVGCLPLAVSRSHLKNAKIDFVAPPTSSEDRTEGCIWLGYRLKREGEQSSSSQANGTAVSSGGRSHSPQPPRSVSRSSSPGARDSEEEETPGDRTCFDVLLSLCGATNAAWEARLEAAWWSRDEEEKRSSSQGQREDATGTASQTTAKRTETVQLIFSVWINISPFLMKRTNAASQFAPNEFLASASEIFLLQHLLPLRTLSRLRLPLKPVFASSSAQTMPPSSSLSSSSSSSSASSLSSASSPLAVLGATRGDEWEVYAGFVRTVFAAGREGGEKGARLVASCGGLMCSRHFPSPPASLSLQSAYDLVSESAWRLQVDEPPPHSLLHFLASSLTKNANSTFPTRDTRQQEKTSGASSASLFRCKCGICRLTHEALHMLLAFLDPASLAAFGTTNRSHFLLAEPVVPGLQLMVGDCFLHPYAQPPRESMAAASAPPHLLDLPPSKAPDPEATLAREESRNLFLGGLFTHQTHGLLWLRHRERRVAAQAPPFCFCMHPAKRPRHLHADRSAASPACVASVPAAESPPGSQADFEAGEDRDRRDEERESIEQRDVLSGECRLADDALKFLAKWTELQLPHHAWLTGSAGPRQAAAWGDVSRRADAANSQDSDTSRGAAGYMHAGQDSVEERCESARTETTTSASRHSVNAGHVELRGESRTGEKGVERRRSAGADEALKGKDAYDKDEKSGRVKSDDARERTPAETGEPVELCLEEKADKETPGALAGYSYRLLLSETASLACLAAPHPSEFQDWKPHLGAPEASSSAEFSSFPSHASDACTGEKTTHYASEKADFSAAFPASRLAEREEEADRGSEGFYFLPPHFALPQTDTGAFSLYFNSDTRLCAIGFSRKHRNAKTHRASVPSSFASSTSSSFSLSSSSAYSVSVPSSASGSSFSSSSEVSPLSPSLGGDTQSLVSIRGWTQGTRGGGGLFCDDPGLGKTLAMLSVMVKSMGRLPTVARPVKEWMAGYLARLHAGRRQPSQRPRERPEADDAAEDRDERDSGKGDNGGGDENELDGKEGDRSGGDSNDEDKEKDRNSNWPTEKRDKRGQKREKTQGLDDAETDSQCYVWKFAANEINSYFREQGVRSAFSYPQLNPLLSEAEAGVSPADGSVAFLDLPKGSGGSCPSLSRHSSGSLGEEKPLSRFGRTKFLVGYSLPPAESLPSELRELTLDGTDPGAETFRQTACIRDVATQLASRQLLSEADLHESSQQAEKLMQKMKRIYHQLSSTLSTRHGDPNALLRSLVNREVSDQIATDERARRLHANLASPPSRERRIDEEGTEEEAHVVERQEQVEEPSGRTTVRGADEGETLRRQQGGGTVMALNLEGEDTRDAGGIETHASGTSQSSADPTTCSPCAEHGEERAAEAEGSRHEEGKCKDSQYVRRATEGERLLDGRGGGKKQKRREDLACDTKDFFSKQDIELFRLLPVTRPQDIPSQKPPEFLLSHGTLLVCPTPLVNHWSSEVKKWFSWSHCNDVDRLKVLVLERRDRAHAVPLPTRAELASCHLVICSQHFLTAEFQRCLASVWAQGQAPERSLSGSKKRRTDTDPRLAQTSGKVLQLPKQSRRLATPQEVEEAMWGRDVAGTPRFSVHADSRSSGSPFLSQDRRGETEAFGDDAPAASGALLARLLHEVGAGAGLSKGHVGERFCRSRSPLLSIHWQRLVVDEGHSLSRCTAQYVQLCRMIVADKRWVLTGTPTSRQSLRHSLTGLTALLEFLRHPFALPYRHCGVSATKTSPLKAAICRPLLERGEASALFQLALLLNTCLVRHSKEQCQRLPALRGPTIYRIEPSAKERTTYNDLVQLMQRNLFCTYYSRKNKDSLLHPSQRAQASTSLWNLRFSCTIQSESHLHILTKWVDEAVEMLANKHAVYHNEFPYKFQFERIAYVVEVYLRLNKVERTYATCDMCRQAIRFPLLVPCPSLHLLCTECLFPQIFSDNLCRRPPLRHCPLCWPHAPINADFFDRLQPPVEHNTTFDWPFKVTRGARANAELDRRSLIFRNQQSARRDRQEGGNREDVPDRGLGGSRGSPRGAGGLFSGCMQSDELNASRRDDGETLVMEVETYRACVGAVGGPLSPQGAEAVFAASHARSAGVCPEDTSEERPSKNALDTAARRRADQRGQTRLSEVASGPRDEGGLPNLLPAHLPGSTLAPRLVEKVKEKRTFRASAETLRIVRRWFPQDEHSRQLRDDAFAFLGKDDFSPSASTASCAEAGSPQGTPRLRPTPEIVGGSEKTNSGRGGHAVVFGGSLAAIATPKVSPLSCSCKSDVATPGVSSAAAPTLTHDPRMNSARFTRGALGGLGVIASAGGSEGRSEAGVRQGDKGDQGGRLTYPRYVDVEDAFAYDFNEKDDGGETKNVLSPFSNRRPGTSPSASRAPHSSPRKGHLSWRTPASLSSLSFSSTFSPITSAFAHPSSFRALGECVSSQRSRSESFASSTFPSSSGNEGTWRTACGPRGAALAARREATLLSLLLSGGISTREILEEFDDAEIDEEDAIFFSSSKNALVVRRILHIIYSGDFAQNNIPESLLEPRQRPAIDGASQAAGAFPGLSSLDMNSQEQLSEKYRFPNNDTCDESDGGPLATPKKKVCFADASLYSSSSSSSSLSPSSSSLSSSSSSDGRARFASPKAELGGGAAIDTWTGKKAAKERKTCGRGKPEAAAASEPRGVEVHTNPNSLLSSEASCATQVKAMCGSLPVSSSPSVAGTRNGQGEQSEAGFGNRGILKKRGRDETAASLRGTDRLIKRCPKIIVASSLWENLFLLGCFLEKHSVKCCHFYEKMQDKTNRVEALKSFQQDTETMVLLLSTQLGAHGLDLSCASHVLLPDPPTDPNVEQQVISRAHRMGALRDVHVEIFILKDTVEETILQRRGVWTASPPSDAGPDGKAYKDTSGCPYNKQSFVFGTRFPREARRDRQAAFATERTDAEEHMSPTAEFVGETDGRRLSGKKGKSPRTCGPEGTHTHLRKRGQKASFQGDACTTDRRGVAGVGAAPASEDETSLNTSRDGSQSPSPVSWGSERVAGSSRVGGSMRAQPNWREIHDEAVGLGEGLQKQTEYLLRTLRTIRRPACAE</sequence>
<keyword evidence="7" id="KW-1185">Reference proteome</keyword>
<keyword evidence="2" id="KW-0378">Hydrolase</keyword>
<accession>S8G988</accession>
<dbReference type="PROSITE" id="PS51194">
    <property type="entry name" value="HELICASE_CTER"/>
    <property type="match status" value="1"/>
</dbReference>
<feature type="region of interest" description="Disordered" evidence="4">
    <location>
        <begin position="1015"/>
        <end position="1099"/>
    </location>
</feature>
<name>S8G988_TOXGM</name>
<dbReference type="EMBL" id="CM002047">
    <property type="protein sequence ID" value="EPT24814.1"/>
    <property type="molecule type" value="Genomic_DNA"/>
</dbReference>
<feature type="region of interest" description="Disordered" evidence="4">
    <location>
        <begin position="466"/>
        <end position="488"/>
    </location>
</feature>
<feature type="region of interest" description="Disordered" evidence="4">
    <location>
        <begin position="2737"/>
        <end position="2764"/>
    </location>
</feature>
<feature type="region of interest" description="Disordered" evidence="4">
    <location>
        <begin position="631"/>
        <end position="745"/>
    </location>
</feature>
<dbReference type="InterPro" id="IPR049730">
    <property type="entry name" value="SNF2/RAD54-like_C"/>
</dbReference>
<feature type="region of interest" description="Disordered" evidence="4">
    <location>
        <begin position="2245"/>
        <end position="2280"/>
    </location>
</feature>
<proteinExistence type="predicted"/>
<feature type="compositionally biased region" description="Low complexity" evidence="4">
    <location>
        <begin position="673"/>
        <end position="683"/>
    </location>
</feature>
<gene>
    <name evidence="6" type="ORF">TGME49_245720</name>
</gene>
<feature type="compositionally biased region" description="Basic and acidic residues" evidence="4">
    <location>
        <begin position="1311"/>
        <end position="1333"/>
    </location>
</feature>
<dbReference type="RefSeq" id="XP_018634895.1">
    <property type="nucleotide sequence ID" value="XM_018780757.1"/>
</dbReference>
<protein>
    <submittedName>
        <fullName evidence="6">SWI2/SNF2-containing protein</fullName>
    </submittedName>
</protein>
<feature type="compositionally biased region" description="Polar residues" evidence="4">
    <location>
        <begin position="3038"/>
        <end position="3053"/>
    </location>
</feature>
<dbReference type="InterPro" id="IPR027417">
    <property type="entry name" value="P-loop_NTPase"/>
</dbReference>
<feature type="region of interest" description="Disordered" evidence="4">
    <location>
        <begin position="2637"/>
        <end position="2714"/>
    </location>
</feature>
<dbReference type="SMART" id="SM00490">
    <property type="entry name" value="HELICc"/>
    <property type="match status" value="1"/>
</dbReference>
<dbReference type="Gene3D" id="3.40.50.10810">
    <property type="entry name" value="Tandem AAA-ATPase domain"/>
    <property type="match status" value="1"/>
</dbReference>
<dbReference type="GO" id="GO:0016787">
    <property type="term" value="F:hydrolase activity"/>
    <property type="evidence" value="ECO:0007669"/>
    <property type="project" value="UniProtKB-KW"/>
</dbReference>
<feature type="compositionally biased region" description="Basic and acidic residues" evidence="4">
    <location>
        <begin position="573"/>
        <end position="587"/>
    </location>
</feature>
<feature type="compositionally biased region" description="Polar residues" evidence="4">
    <location>
        <begin position="2737"/>
        <end position="2753"/>
    </location>
</feature>
<feature type="domain" description="Helicase C-terminal" evidence="5">
    <location>
        <begin position="2778"/>
        <end position="2922"/>
    </location>
</feature>
<dbReference type="InterPro" id="IPR050628">
    <property type="entry name" value="SNF2_RAD54_helicase_TF"/>
</dbReference>
<dbReference type="Pfam" id="PF00271">
    <property type="entry name" value="Helicase_C"/>
    <property type="match status" value="1"/>
</dbReference>
<feature type="compositionally biased region" description="Basic and acidic residues" evidence="4">
    <location>
        <begin position="2045"/>
        <end position="2060"/>
    </location>
</feature>
<organism evidence="6 7">
    <name type="scientific">Toxoplasma gondii (strain ATCC 50611 / Me49)</name>
    <dbReference type="NCBI Taxonomy" id="508771"/>
    <lineage>
        <taxon>Eukaryota</taxon>
        <taxon>Sar</taxon>
        <taxon>Alveolata</taxon>
        <taxon>Apicomplexa</taxon>
        <taxon>Conoidasida</taxon>
        <taxon>Coccidia</taxon>
        <taxon>Eucoccidiorida</taxon>
        <taxon>Eimeriorina</taxon>
        <taxon>Sarcocystidae</taxon>
        <taxon>Toxoplasma</taxon>
    </lineage>
</organism>
<feature type="compositionally biased region" description="Low complexity" evidence="4">
    <location>
        <begin position="102"/>
        <end position="120"/>
    </location>
</feature>
<evidence type="ECO:0000256" key="2">
    <source>
        <dbReference type="ARBA" id="ARBA00022801"/>
    </source>
</evidence>
<feature type="compositionally biased region" description="Polar residues" evidence="4">
    <location>
        <begin position="86"/>
        <end position="101"/>
    </location>
</feature>
<dbReference type="KEGG" id="tgo:TGME49_245720"/>
<feature type="compositionally biased region" description="Low complexity" evidence="4">
    <location>
        <begin position="554"/>
        <end position="564"/>
    </location>
</feature>
<feature type="compositionally biased region" description="Basic and acidic residues" evidence="4">
    <location>
        <begin position="689"/>
        <end position="739"/>
    </location>
</feature>
<dbReference type="SMART" id="SM00487">
    <property type="entry name" value="DEXDc"/>
    <property type="match status" value="1"/>
</dbReference>
<keyword evidence="3" id="KW-0067">ATP-binding</keyword>
<feature type="compositionally biased region" description="Basic and acidic residues" evidence="4">
    <location>
        <begin position="1399"/>
        <end position="1423"/>
    </location>
</feature>
<dbReference type="VEuPathDB" id="ToxoDB:TGME49_245720"/>
<dbReference type="GeneID" id="7899545"/>
<dbReference type="PANTHER" id="PTHR45626:SF14">
    <property type="entry name" value="ATP-DEPENDENT DNA HELICASE (EUROFUNG)"/>
    <property type="match status" value="1"/>
</dbReference>
<evidence type="ECO:0000259" key="5">
    <source>
        <dbReference type="PROSITE" id="PS51194"/>
    </source>
</evidence>
<feature type="region of interest" description="Disordered" evidence="4">
    <location>
        <begin position="2133"/>
        <end position="2185"/>
    </location>
</feature>
<dbReference type="InterPro" id="IPR001650">
    <property type="entry name" value="Helicase_C-like"/>
</dbReference>
<feature type="region of interest" description="Disordered" evidence="4">
    <location>
        <begin position="2039"/>
        <end position="2080"/>
    </location>
</feature>
<evidence type="ECO:0000256" key="3">
    <source>
        <dbReference type="ARBA" id="ARBA00022840"/>
    </source>
</evidence>
<feature type="region of interest" description="Disordered" evidence="4">
    <location>
        <begin position="1575"/>
        <end position="1595"/>
    </location>
</feature>
<feature type="compositionally biased region" description="Basic and acidic residues" evidence="4">
    <location>
        <begin position="2352"/>
        <end position="2366"/>
    </location>
</feature>
<feature type="region of interest" description="Disordered" evidence="4">
    <location>
        <begin position="2387"/>
        <end position="2428"/>
    </location>
</feature>
<reference evidence="6" key="1">
    <citation type="submission" date="2013-04" db="EMBL/GenBank/DDBJ databases">
        <authorList>
            <person name="Sibley D."/>
            <person name="Venepally P."/>
            <person name="Karamycheva S."/>
            <person name="Hadjithomas M."/>
            <person name="Khan A."/>
            <person name="Brunk B."/>
            <person name="Roos D."/>
            <person name="Caler E."/>
            <person name="Lorenzi H."/>
        </authorList>
    </citation>
    <scope>NUCLEOTIDE SEQUENCE [LARGE SCALE GENOMIC DNA]</scope>
    <source>
        <strain evidence="6">ME49</strain>
    </source>
</reference>
<feature type="compositionally biased region" description="Basic and acidic residues" evidence="4">
    <location>
        <begin position="2152"/>
        <end position="2161"/>
    </location>
</feature>
<feature type="compositionally biased region" description="Polar residues" evidence="4">
    <location>
        <begin position="2397"/>
        <end position="2409"/>
    </location>
</feature>
<feature type="compositionally biased region" description="Polar residues" evidence="4">
    <location>
        <begin position="1381"/>
        <end position="1395"/>
    </location>
</feature>
<dbReference type="OrthoDB" id="448448at2759"/>
<feature type="region of interest" description="Disordered" evidence="4">
    <location>
        <begin position="252"/>
        <end position="277"/>
    </location>
</feature>
<feature type="region of interest" description="Disordered" evidence="4">
    <location>
        <begin position="554"/>
        <end position="587"/>
    </location>
</feature>
<feature type="compositionally biased region" description="Basic and acidic residues" evidence="4">
    <location>
        <begin position="1070"/>
        <end position="1096"/>
    </location>
</feature>
<dbReference type="PANTHER" id="PTHR45626">
    <property type="entry name" value="TRANSCRIPTION TERMINATION FACTOR 2-RELATED"/>
    <property type="match status" value="1"/>
</dbReference>
<evidence type="ECO:0000313" key="6">
    <source>
        <dbReference type="EMBL" id="EPT24814.1"/>
    </source>
</evidence>
<dbReference type="GO" id="GO:0006281">
    <property type="term" value="P:DNA repair"/>
    <property type="evidence" value="ECO:0007669"/>
    <property type="project" value="TreeGrafter"/>
</dbReference>
<feature type="compositionally biased region" description="Basic and acidic residues" evidence="4">
    <location>
        <begin position="2950"/>
        <end position="2968"/>
    </location>
</feature>
<dbReference type="Pfam" id="PF00176">
    <property type="entry name" value="SNF2-rel_dom"/>
    <property type="match status" value="2"/>
</dbReference>
<dbReference type="EMBL" id="KE138840">
    <property type="protein sequence ID" value="EPT24814.1"/>
    <property type="molecule type" value="Genomic_DNA"/>
</dbReference>
<dbReference type="CDD" id="cd18793">
    <property type="entry name" value="SF2_C_SNF"/>
    <property type="match status" value="1"/>
</dbReference>
<feature type="compositionally biased region" description="Basic and acidic residues" evidence="4">
    <location>
        <begin position="163"/>
        <end position="176"/>
    </location>
</feature>
<dbReference type="InterPro" id="IPR038718">
    <property type="entry name" value="SNF2-like_sf"/>
</dbReference>
<feature type="region of interest" description="Disordered" evidence="4">
    <location>
        <begin position="1300"/>
        <end position="1423"/>
    </location>
</feature>
<feature type="region of interest" description="Disordered" evidence="4">
    <location>
        <begin position="85"/>
        <end position="130"/>
    </location>
</feature>
<dbReference type="GO" id="GO:0005524">
    <property type="term" value="F:ATP binding"/>
    <property type="evidence" value="ECO:0007669"/>
    <property type="project" value="UniProtKB-KW"/>
</dbReference>
<feature type="compositionally biased region" description="Low complexity" evidence="4">
    <location>
        <begin position="2410"/>
        <end position="2419"/>
    </location>
</feature>
<dbReference type="Proteomes" id="UP000001529">
    <property type="component" value="Chromosome XII"/>
</dbReference>
<feature type="compositionally biased region" description="Basic and acidic residues" evidence="4">
    <location>
        <begin position="1054"/>
        <end position="1063"/>
    </location>
</feature>
<feature type="compositionally biased region" description="Gly residues" evidence="4">
    <location>
        <begin position="2062"/>
        <end position="2077"/>
    </location>
</feature>
<dbReference type="GO" id="GO:0005634">
    <property type="term" value="C:nucleus"/>
    <property type="evidence" value="ECO:0007669"/>
    <property type="project" value="TreeGrafter"/>
</dbReference>
<dbReference type="GO" id="GO:0008094">
    <property type="term" value="F:ATP-dependent activity, acting on DNA"/>
    <property type="evidence" value="ECO:0007669"/>
    <property type="project" value="TreeGrafter"/>
</dbReference>
<feature type="compositionally biased region" description="Basic and acidic residues" evidence="4">
    <location>
        <begin position="2688"/>
        <end position="2697"/>
    </location>
</feature>
<feature type="region of interest" description="Disordered" evidence="4">
    <location>
        <begin position="2348"/>
        <end position="2371"/>
    </location>
</feature>
<evidence type="ECO:0000256" key="4">
    <source>
        <dbReference type="SAM" id="MobiDB-lite"/>
    </source>
</evidence>
<keyword evidence="1" id="KW-0547">Nucleotide-binding</keyword>
<dbReference type="InterPro" id="IPR000330">
    <property type="entry name" value="SNF2_N"/>
</dbReference>
<evidence type="ECO:0000256" key="1">
    <source>
        <dbReference type="ARBA" id="ARBA00022741"/>
    </source>
</evidence>